<dbReference type="Proteomes" id="UP001374893">
    <property type="component" value="Chromosome"/>
</dbReference>
<organism evidence="1 2">
    <name type="scientific">Haloferula helveola</name>
    <dbReference type="NCBI Taxonomy" id="490095"/>
    <lineage>
        <taxon>Bacteria</taxon>
        <taxon>Pseudomonadati</taxon>
        <taxon>Verrucomicrobiota</taxon>
        <taxon>Verrucomicrobiia</taxon>
        <taxon>Verrucomicrobiales</taxon>
        <taxon>Verrucomicrobiaceae</taxon>
        <taxon>Haloferula</taxon>
    </lineage>
</organism>
<evidence type="ECO:0000313" key="1">
    <source>
        <dbReference type="EMBL" id="BCX46412.1"/>
    </source>
</evidence>
<protein>
    <submittedName>
        <fullName evidence="1">DNA primase</fullName>
    </submittedName>
</protein>
<reference evidence="1 2" key="1">
    <citation type="submission" date="2021-06" db="EMBL/GenBank/DDBJ databases">
        <title>Complete genome of Haloferula helveola possessing various polysaccharide degrading enzymes.</title>
        <authorList>
            <person name="Takami H."/>
            <person name="Huang C."/>
            <person name="Hamasaki K."/>
        </authorList>
    </citation>
    <scope>NUCLEOTIDE SEQUENCE [LARGE SCALE GENOMIC DNA]</scope>
    <source>
        <strain evidence="1 2">CN-1</strain>
    </source>
</reference>
<dbReference type="EMBL" id="AP024702">
    <property type="protein sequence ID" value="BCX46412.1"/>
    <property type="molecule type" value="Genomic_DNA"/>
</dbReference>
<sequence length="382" mass="42156">MAGRLLTPGCYWHFAGIKYPNLFNFVVGPPGIRKSTSFGLAEQLAKHVLPESALHEGSASDSALFERFEAEPHMLQIEDEGNTLLEYWNRQGVGKELASRYLKLYDGKSWSQTFRNQANSNGGAHRRIARATLSFALGGTPNTAKFAGINNASGLRRRFGYYVALRTARRIAWPEAPAAIDSLAEAFQDLSKLSGVFRMSDEARLLWAEIHAQFSDALESITSFDAVAEAKQAALSEAASRTVKLAGIFEAARWAKTKEGDGLTIRDETLQIAFEHQKACLDAADEMETIGRRAAIEEQADVILAGIRTDSRFSSGDDWHTLTRSELTSKFANNSGRAGSLTVRQLYDEIVPNLITRGLCRRGEKVGRLERYLFAAETTGEL</sequence>
<dbReference type="InterPro" id="IPR025048">
    <property type="entry name" value="DUF3987"/>
</dbReference>
<keyword evidence="2" id="KW-1185">Reference proteome</keyword>
<proteinExistence type="predicted"/>
<name>A0ABM7RA80_9BACT</name>
<accession>A0ABM7RA80</accession>
<evidence type="ECO:0000313" key="2">
    <source>
        <dbReference type="Proteomes" id="UP001374893"/>
    </source>
</evidence>
<gene>
    <name evidence="1" type="ORF">HAHE_03200</name>
</gene>
<dbReference type="Pfam" id="PF13148">
    <property type="entry name" value="DUF3987"/>
    <property type="match status" value="1"/>
</dbReference>